<dbReference type="SMART" id="SM00382">
    <property type="entry name" value="AAA"/>
    <property type="match status" value="1"/>
</dbReference>
<dbReference type="RefSeq" id="WP_387344169.1">
    <property type="nucleotide sequence ID" value="NZ_JBIAXI010000015.1"/>
</dbReference>
<evidence type="ECO:0000256" key="5">
    <source>
        <dbReference type="ARBA" id="ARBA00022840"/>
    </source>
</evidence>
<dbReference type="PANTHER" id="PTHR42711:SF5">
    <property type="entry name" value="ABC TRANSPORTER ATP-BINDING PROTEIN NATA"/>
    <property type="match status" value="1"/>
</dbReference>
<accession>A0ABW6V990</accession>
<evidence type="ECO:0000256" key="1">
    <source>
        <dbReference type="ARBA" id="ARBA00004202"/>
    </source>
</evidence>
<dbReference type="InterPro" id="IPR003439">
    <property type="entry name" value="ABC_transporter-like_ATP-bd"/>
</dbReference>
<dbReference type="EMBL" id="JBIAXI010000015">
    <property type="protein sequence ID" value="MFF4775893.1"/>
    <property type="molecule type" value="Genomic_DNA"/>
</dbReference>
<protein>
    <submittedName>
        <fullName evidence="8">ATP-binding cassette domain-containing protein</fullName>
    </submittedName>
</protein>
<dbReference type="InterPro" id="IPR050763">
    <property type="entry name" value="ABC_transporter_ATP-binding"/>
</dbReference>
<dbReference type="InterPro" id="IPR027417">
    <property type="entry name" value="P-loop_NTPase"/>
</dbReference>
<comment type="subcellular location">
    <subcellularLocation>
        <location evidence="1">Cell membrane</location>
        <topology evidence="1">Peripheral membrane protein</topology>
    </subcellularLocation>
</comment>
<dbReference type="SUPFAM" id="SSF52540">
    <property type="entry name" value="P-loop containing nucleoside triphosphate hydrolases"/>
    <property type="match status" value="1"/>
</dbReference>
<evidence type="ECO:0000313" key="9">
    <source>
        <dbReference type="Proteomes" id="UP001602119"/>
    </source>
</evidence>
<dbReference type="PROSITE" id="PS50893">
    <property type="entry name" value="ABC_TRANSPORTER_2"/>
    <property type="match status" value="1"/>
</dbReference>
<keyword evidence="5 8" id="KW-0067">ATP-binding</keyword>
<keyword evidence="9" id="KW-1185">Reference proteome</keyword>
<dbReference type="PANTHER" id="PTHR42711">
    <property type="entry name" value="ABC TRANSPORTER ATP-BINDING PROTEIN"/>
    <property type="match status" value="1"/>
</dbReference>
<proteinExistence type="inferred from homology"/>
<dbReference type="Gene3D" id="3.40.50.300">
    <property type="entry name" value="P-loop containing nucleotide triphosphate hydrolases"/>
    <property type="match status" value="1"/>
</dbReference>
<evidence type="ECO:0000256" key="6">
    <source>
        <dbReference type="ARBA" id="ARBA00023251"/>
    </source>
</evidence>
<keyword evidence="4" id="KW-0547">Nucleotide-binding</keyword>
<reference evidence="8 9" key="1">
    <citation type="submission" date="2024-10" db="EMBL/GenBank/DDBJ databases">
        <title>The Natural Products Discovery Center: Release of the First 8490 Sequenced Strains for Exploring Actinobacteria Biosynthetic Diversity.</title>
        <authorList>
            <person name="Kalkreuter E."/>
            <person name="Kautsar S.A."/>
            <person name="Yang D."/>
            <person name="Bader C.D."/>
            <person name="Teijaro C.N."/>
            <person name="Fluegel L."/>
            <person name="Davis C.M."/>
            <person name="Simpson J.R."/>
            <person name="Lauterbach L."/>
            <person name="Steele A.D."/>
            <person name="Gui C."/>
            <person name="Meng S."/>
            <person name="Li G."/>
            <person name="Viehrig K."/>
            <person name="Ye F."/>
            <person name="Su P."/>
            <person name="Kiefer A.F."/>
            <person name="Nichols A."/>
            <person name="Cepeda A.J."/>
            <person name="Yan W."/>
            <person name="Fan B."/>
            <person name="Jiang Y."/>
            <person name="Adhikari A."/>
            <person name="Zheng C.-J."/>
            <person name="Schuster L."/>
            <person name="Cowan T.M."/>
            <person name="Smanski M.J."/>
            <person name="Chevrette M.G."/>
            <person name="De Carvalho L.P.S."/>
            <person name="Shen B."/>
        </authorList>
    </citation>
    <scope>NUCLEOTIDE SEQUENCE [LARGE SCALE GENOMIC DNA]</scope>
    <source>
        <strain evidence="8 9">NPDC001281</strain>
    </source>
</reference>
<sequence length="305" mass="33336">MIEIDALTKVYGSAQVRAVDEVSLHIRSGSVFGFLGPNGAGKTTTIKMLCGLLTPTSGQVRLGGFDVTRQRSAAMAQFGAVLEGSRNVYWSLSAWQNLMYFGRLKGMRKAQAADRAKDLLTDLGLWERRDDKVGDFSRGMQQKVAIAAALIAGPPIVLLDEPTLGLDVEATRTVKNWIIEQARELGTTILITTHQLDVAQELCDRVAVMRKGRLVADLPTHQLLASFRERDRYEIRIEGTAPPGFDAVTRDGVTTISMRVSSPGEVYDVVERLRAQGAVLESLTQVQPDLEDVFLALVNEASHAA</sequence>
<feature type="domain" description="ABC transporter" evidence="7">
    <location>
        <begin position="2"/>
        <end position="236"/>
    </location>
</feature>
<dbReference type="Proteomes" id="UP001602119">
    <property type="component" value="Unassembled WGS sequence"/>
</dbReference>
<keyword evidence="6" id="KW-0046">Antibiotic resistance</keyword>
<evidence type="ECO:0000256" key="4">
    <source>
        <dbReference type="ARBA" id="ARBA00022741"/>
    </source>
</evidence>
<organism evidence="8 9">
    <name type="scientific">Microtetraspora fusca</name>
    <dbReference type="NCBI Taxonomy" id="1997"/>
    <lineage>
        <taxon>Bacteria</taxon>
        <taxon>Bacillati</taxon>
        <taxon>Actinomycetota</taxon>
        <taxon>Actinomycetes</taxon>
        <taxon>Streptosporangiales</taxon>
        <taxon>Streptosporangiaceae</taxon>
        <taxon>Microtetraspora</taxon>
    </lineage>
</organism>
<comment type="caution">
    <text evidence="8">The sequence shown here is derived from an EMBL/GenBank/DDBJ whole genome shotgun (WGS) entry which is preliminary data.</text>
</comment>
<gene>
    <name evidence="8" type="ORF">ACFY05_23860</name>
</gene>
<dbReference type="InterPro" id="IPR003593">
    <property type="entry name" value="AAA+_ATPase"/>
</dbReference>
<comment type="similarity">
    <text evidence="2">Belongs to the ABC transporter superfamily.</text>
</comment>
<evidence type="ECO:0000259" key="7">
    <source>
        <dbReference type="PROSITE" id="PS50893"/>
    </source>
</evidence>
<keyword evidence="3" id="KW-0813">Transport</keyword>
<evidence type="ECO:0000256" key="2">
    <source>
        <dbReference type="ARBA" id="ARBA00005417"/>
    </source>
</evidence>
<evidence type="ECO:0000256" key="3">
    <source>
        <dbReference type="ARBA" id="ARBA00022448"/>
    </source>
</evidence>
<dbReference type="GO" id="GO:0005524">
    <property type="term" value="F:ATP binding"/>
    <property type="evidence" value="ECO:0007669"/>
    <property type="project" value="UniProtKB-KW"/>
</dbReference>
<dbReference type="Pfam" id="PF00005">
    <property type="entry name" value="ABC_tran"/>
    <property type="match status" value="1"/>
</dbReference>
<name>A0ABW6V990_MICFU</name>
<evidence type="ECO:0000313" key="8">
    <source>
        <dbReference type="EMBL" id="MFF4775893.1"/>
    </source>
</evidence>